<protein>
    <recommendedName>
        <fullName evidence="4">DUF3108 domain-containing protein</fullName>
    </recommendedName>
</protein>
<gene>
    <name evidence="2" type="ORF">Ga0061064_1019</name>
</gene>
<evidence type="ECO:0000313" key="2">
    <source>
        <dbReference type="EMBL" id="CUA84833.1"/>
    </source>
</evidence>
<evidence type="ECO:0000256" key="1">
    <source>
        <dbReference type="SAM" id="Phobius"/>
    </source>
</evidence>
<name>A0A0K6H1G4_9GAMM</name>
<evidence type="ECO:0000313" key="3">
    <source>
        <dbReference type="Proteomes" id="UP000182598"/>
    </source>
</evidence>
<keyword evidence="1" id="KW-1133">Transmembrane helix</keyword>
<evidence type="ECO:0008006" key="4">
    <source>
        <dbReference type="Google" id="ProtNLM"/>
    </source>
</evidence>
<dbReference type="OrthoDB" id="6007799at2"/>
<keyword evidence="1" id="KW-0472">Membrane</keyword>
<dbReference type="EMBL" id="CYHB01000002">
    <property type="protein sequence ID" value="CUA84833.1"/>
    <property type="molecule type" value="Genomic_DNA"/>
</dbReference>
<sequence length="250" mass="28521">MTFLRSINTQAGLLRVMLTGALFSASFAASAMVNEPSSTVLTPYEARYEVLRGGSNYGEAVRSLSVTDGVYKLYTETEISLLFLSDRRRFWSEFVLENGRIQTQTFAYKRSGTGRDKGFSGIFDWQQKQLINRNTTQPVAVNIVQYSMDEAANVEQLRLDVQHQAQTEFVYNVIDEKGQADQLRFQRVGEEVLTLPYGEITAVKVERVRENSRRETDYWFAPELGYVLVKMAQREDGDEVATLQLSHIQQ</sequence>
<dbReference type="Pfam" id="PF11306">
    <property type="entry name" value="DUF3108"/>
    <property type="match status" value="1"/>
</dbReference>
<proteinExistence type="predicted"/>
<dbReference type="RefSeq" id="WP_055438689.1">
    <property type="nucleotide sequence ID" value="NZ_CYHB01000002.1"/>
</dbReference>
<feature type="transmembrane region" description="Helical" evidence="1">
    <location>
        <begin position="12"/>
        <end position="33"/>
    </location>
</feature>
<accession>A0A0K6H1G4</accession>
<dbReference type="AlphaFoldDB" id="A0A0K6H1G4"/>
<dbReference type="Proteomes" id="UP000182598">
    <property type="component" value="Unassembled WGS sequence"/>
</dbReference>
<keyword evidence="3" id="KW-1185">Reference proteome</keyword>
<organism evidence="2 3">
    <name type="scientific">Pseudidiomarina woesei</name>
    <dbReference type="NCBI Taxonomy" id="1381080"/>
    <lineage>
        <taxon>Bacteria</taxon>
        <taxon>Pseudomonadati</taxon>
        <taxon>Pseudomonadota</taxon>
        <taxon>Gammaproteobacteria</taxon>
        <taxon>Alteromonadales</taxon>
        <taxon>Idiomarinaceae</taxon>
        <taxon>Pseudidiomarina</taxon>
    </lineage>
</organism>
<keyword evidence="1" id="KW-0812">Transmembrane</keyword>
<reference evidence="3" key="1">
    <citation type="submission" date="2015-08" db="EMBL/GenBank/DDBJ databases">
        <authorList>
            <person name="Varghese N."/>
        </authorList>
    </citation>
    <scope>NUCLEOTIDE SEQUENCE [LARGE SCALE GENOMIC DNA]</scope>
    <source>
        <strain evidence="3">DSM 27808</strain>
    </source>
</reference>
<dbReference type="InterPro" id="IPR021457">
    <property type="entry name" value="DUF3108"/>
</dbReference>